<dbReference type="InterPro" id="IPR038538">
    <property type="entry name" value="MTERF_sf"/>
</dbReference>
<protein>
    <submittedName>
        <fullName evidence="5">Transcription termination factor 4, mitochondrial</fullName>
    </submittedName>
</protein>
<dbReference type="GO" id="GO:0006390">
    <property type="term" value="P:mitochondrial transcription"/>
    <property type="evidence" value="ECO:0007669"/>
    <property type="project" value="TreeGrafter"/>
</dbReference>
<keyword evidence="4" id="KW-1185">Reference proteome</keyword>
<evidence type="ECO:0000256" key="3">
    <source>
        <dbReference type="SAM" id="MobiDB-lite"/>
    </source>
</evidence>
<proteinExistence type="inferred from homology"/>
<dbReference type="RefSeq" id="XP_020641969.2">
    <property type="nucleotide sequence ID" value="XM_020786310.2"/>
</dbReference>
<gene>
    <name evidence="5" type="primary">MTERF4</name>
</gene>
<dbReference type="InParanoid" id="A0A6J0T7C4"/>
<keyword evidence="2" id="KW-0809">Transit peptide</keyword>
<dbReference type="SMART" id="SM00733">
    <property type="entry name" value="Mterf"/>
    <property type="match status" value="3"/>
</dbReference>
<dbReference type="Gene3D" id="1.25.70.10">
    <property type="entry name" value="Transcription termination factor 3, mitochondrial"/>
    <property type="match status" value="1"/>
</dbReference>
<feature type="compositionally biased region" description="Acidic residues" evidence="3">
    <location>
        <begin position="347"/>
        <end position="361"/>
    </location>
</feature>
<dbReference type="AlphaFoldDB" id="A0A6J0T7C4"/>
<dbReference type="GeneID" id="110075259"/>
<feature type="region of interest" description="Disordered" evidence="3">
    <location>
        <begin position="338"/>
        <end position="361"/>
    </location>
</feature>
<name>A0A6J0T7C4_9SAUR</name>
<accession>A0A6J0T7C4</accession>
<dbReference type="InterPro" id="IPR003690">
    <property type="entry name" value="MTERF"/>
</dbReference>
<dbReference type="GO" id="GO:0005739">
    <property type="term" value="C:mitochondrion"/>
    <property type="evidence" value="ECO:0007669"/>
    <property type="project" value="TreeGrafter"/>
</dbReference>
<evidence type="ECO:0000313" key="5">
    <source>
        <dbReference type="RefSeq" id="XP_020641969.2"/>
    </source>
</evidence>
<dbReference type="GO" id="GO:0061668">
    <property type="term" value="P:mitochondrial ribosome assembly"/>
    <property type="evidence" value="ECO:0007669"/>
    <property type="project" value="TreeGrafter"/>
</dbReference>
<organism evidence="4 5">
    <name type="scientific">Pogona vitticeps</name>
    <name type="common">central bearded dragon</name>
    <dbReference type="NCBI Taxonomy" id="103695"/>
    <lineage>
        <taxon>Eukaryota</taxon>
        <taxon>Metazoa</taxon>
        <taxon>Chordata</taxon>
        <taxon>Craniata</taxon>
        <taxon>Vertebrata</taxon>
        <taxon>Euteleostomi</taxon>
        <taxon>Lepidosauria</taxon>
        <taxon>Squamata</taxon>
        <taxon>Bifurcata</taxon>
        <taxon>Unidentata</taxon>
        <taxon>Episquamata</taxon>
        <taxon>Toxicofera</taxon>
        <taxon>Iguania</taxon>
        <taxon>Acrodonta</taxon>
        <taxon>Agamidae</taxon>
        <taxon>Amphibolurinae</taxon>
        <taxon>Pogona</taxon>
    </lineage>
</organism>
<dbReference type="PANTHER" id="PTHR13068:SF203">
    <property type="entry name" value="TRANSCRIPTION TERMINATION FACTOR 4, MITOCHONDRIAL"/>
    <property type="match status" value="1"/>
</dbReference>
<evidence type="ECO:0000256" key="2">
    <source>
        <dbReference type="ARBA" id="ARBA00022946"/>
    </source>
</evidence>
<dbReference type="CTD" id="130916"/>
<comment type="similarity">
    <text evidence="1">Belongs to the mTERF family.</text>
</comment>
<dbReference type="PANTHER" id="PTHR13068">
    <property type="entry name" value="CGI-12 PROTEIN-RELATED"/>
    <property type="match status" value="1"/>
</dbReference>
<sequence>MSSGALGRLCGQVLQRHSSIPFAYHCIQLSLKASVVARLCSFQHPGCRFHGTSSHEASVALHSFKVNSNESSQKLLEACTTSQVEQRRPDGVDHLNQIKSKLGKIADSFLDMGFSPAEIKDLFSLQSILSPQSILAVVSELFLLGISTDFILKALKKNPELLRMPEKHMTARAALLRKYGFTEGSLNHMANSFPMIFTLPAKRFVALEQLLRDNCLFTMEQISRILQLCPSILLEELSDVEYQFQFAYFRMGVKHKEITNSCYFQVPLERIKNRVIFLERLGRYQTPDKKGQTQVVNPKLKALIRASEHDFVTKIAHSSVEEYEIFKKLLAREKEEEWLEEAGMQNEESDSENDAEGSDSE</sequence>
<dbReference type="OrthoDB" id="9991972at2759"/>
<evidence type="ECO:0000256" key="1">
    <source>
        <dbReference type="ARBA" id="ARBA00007692"/>
    </source>
</evidence>
<dbReference type="GO" id="GO:0003676">
    <property type="term" value="F:nucleic acid binding"/>
    <property type="evidence" value="ECO:0007669"/>
    <property type="project" value="InterPro"/>
</dbReference>
<reference evidence="5" key="1">
    <citation type="submission" date="2025-08" db="UniProtKB">
        <authorList>
            <consortium name="RefSeq"/>
        </authorList>
    </citation>
    <scope>IDENTIFICATION</scope>
</reference>
<dbReference type="Pfam" id="PF02536">
    <property type="entry name" value="mTERF"/>
    <property type="match status" value="1"/>
</dbReference>
<evidence type="ECO:0000313" key="4">
    <source>
        <dbReference type="Proteomes" id="UP001652642"/>
    </source>
</evidence>
<dbReference type="KEGG" id="pvt:110075259"/>
<dbReference type="Proteomes" id="UP001652642">
    <property type="component" value="Chromosome 3"/>
</dbReference>